<accession>A0A542DQE9</accession>
<comment type="caution">
    <text evidence="1">The sequence shown here is derived from an EMBL/GenBank/DDBJ whole genome shotgun (WGS) entry which is preliminary data.</text>
</comment>
<dbReference type="AlphaFoldDB" id="A0A542DQE9"/>
<proteinExistence type="predicted"/>
<evidence type="ECO:0008006" key="3">
    <source>
        <dbReference type="Google" id="ProtNLM"/>
    </source>
</evidence>
<evidence type="ECO:0000313" key="1">
    <source>
        <dbReference type="EMBL" id="TQJ05322.1"/>
    </source>
</evidence>
<evidence type="ECO:0000313" key="2">
    <source>
        <dbReference type="Proteomes" id="UP000320876"/>
    </source>
</evidence>
<dbReference type="OrthoDB" id="3690688at2"/>
<dbReference type="Gene3D" id="1.10.260.40">
    <property type="entry name" value="lambda repressor-like DNA-binding domains"/>
    <property type="match status" value="1"/>
</dbReference>
<sequence>MPRSTSSADQGPAEILRQENFAEALRAAIHRRGLTLERIQSRLAARGMKLSLATLSYWQQGRSRPERRTSLHALREIETILELPPSTLLDFLTQSRPCGRRPHGEDAPPRTALPERANTGISVLSVSDFCSVDAERNLRMISTTQVVRSVDEPQDRILLVHAVDDGDSMPTDIRVRIGRLGAVRVDHEAGYLAAEILFGRTLVRNSTTVIEYDTVLDTGTVPSRRYERRLRDSLHSCLIRVGFDAAARPTRCYAYYRPTAPDGPGERTRLCTDDSLTVHTFAPDAAPGVYGISWRWG</sequence>
<dbReference type="InterPro" id="IPR001387">
    <property type="entry name" value="Cro/C1-type_HTH"/>
</dbReference>
<dbReference type="RefSeq" id="WP_142000870.1">
    <property type="nucleotide sequence ID" value="NZ_VFML01000001.1"/>
</dbReference>
<dbReference type="EMBL" id="VFML01000001">
    <property type="protein sequence ID" value="TQJ05322.1"/>
    <property type="molecule type" value="Genomic_DNA"/>
</dbReference>
<dbReference type="InterPro" id="IPR010982">
    <property type="entry name" value="Lambda_DNA-bd_dom_sf"/>
</dbReference>
<dbReference type="Proteomes" id="UP000320876">
    <property type="component" value="Unassembled WGS sequence"/>
</dbReference>
<gene>
    <name evidence="1" type="ORF">FB471_5150</name>
</gene>
<reference evidence="1 2" key="1">
    <citation type="submission" date="2019-06" db="EMBL/GenBank/DDBJ databases">
        <title>Sequencing the genomes of 1000 actinobacteria strains.</title>
        <authorList>
            <person name="Klenk H.-P."/>
        </authorList>
    </citation>
    <scope>NUCLEOTIDE SEQUENCE [LARGE SCALE GENOMIC DNA]</scope>
    <source>
        <strain evidence="1 2">DSM 45679</strain>
    </source>
</reference>
<keyword evidence="2" id="KW-1185">Reference proteome</keyword>
<name>A0A542DQE9_AMYCI</name>
<organism evidence="1 2">
    <name type="scientific">Amycolatopsis cihanbeyliensis</name>
    <dbReference type="NCBI Taxonomy" id="1128664"/>
    <lineage>
        <taxon>Bacteria</taxon>
        <taxon>Bacillati</taxon>
        <taxon>Actinomycetota</taxon>
        <taxon>Actinomycetes</taxon>
        <taxon>Pseudonocardiales</taxon>
        <taxon>Pseudonocardiaceae</taxon>
        <taxon>Amycolatopsis</taxon>
    </lineage>
</organism>
<protein>
    <recommendedName>
        <fullName evidence="3">Helix-turn-helix protein</fullName>
    </recommendedName>
</protein>
<dbReference type="GO" id="GO:0003677">
    <property type="term" value="F:DNA binding"/>
    <property type="evidence" value="ECO:0007669"/>
    <property type="project" value="InterPro"/>
</dbReference>
<dbReference type="CDD" id="cd00093">
    <property type="entry name" value="HTH_XRE"/>
    <property type="match status" value="1"/>
</dbReference>